<organism evidence="1 2">
    <name type="scientific">Haloquadratum walsbyi J07HQW2</name>
    <dbReference type="NCBI Taxonomy" id="1238425"/>
    <lineage>
        <taxon>Archaea</taxon>
        <taxon>Methanobacteriati</taxon>
        <taxon>Methanobacteriota</taxon>
        <taxon>Stenosarchaea group</taxon>
        <taxon>Halobacteria</taxon>
        <taxon>Halobacteriales</taxon>
        <taxon>Haloferacaceae</taxon>
        <taxon>Haloquadratum</taxon>
    </lineage>
</organism>
<evidence type="ECO:0000313" key="1">
    <source>
        <dbReference type="EMBL" id="ERG93710.1"/>
    </source>
</evidence>
<protein>
    <submittedName>
        <fullName evidence="1">Uncharacterized protein</fullName>
    </submittedName>
</protein>
<sequence>MDLEKTIIIQSGFCFYKLTHSSRIAIVTQCINEPFCINAWFDESILKQRFQNNSQMWTEEVDVRLALSLSDDSTNACQEYGLEPCLEFDVNESRILN</sequence>
<reference evidence="1 2" key="1">
    <citation type="journal article" date="2013" name="PLoS ONE">
        <title>Assembly-driven community genomics of a hypersaline microbial ecosystem.</title>
        <authorList>
            <person name="Podell S."/>
            <person name="Ugalde J.A."/>
            <person name="Narasingarao P."/>
            <person name="Banfield J.F."/>
            <person name="Heidelberg K.B."/>
            <person name="Allen E.E."/>
        </authorList>
    </citation>
    <scope>NUCLEOTIDE SEQUENCE [LARGE SCALE GENOMIC DNA]</scope>
    <source>
        <strain evidence="2">J07HQW2</strain>
    </source>
</reference>
<dbReference type="STRING" id="1238425.J07HQW2_00143"/>
<proteinExistence type="predicted"/>
<accession>U1NA56</accession>
<name>U1NA56_9EURY</name>
<dbReference type="Proteomes" id="UP000030710">
    <property type="component" value="Unassembled WGS sequence"/>
</dbReference>
<gene>
    <name evidence="1" type="ORF">J07HQW2_00143</name>
</gene>
<evidence type="ECO:0000313" key="2">
    <source>
        <dbReference type="Proteomes" id="UP000030710"/>
    </source>
</evidence>
<dbReference type="HOGENOM" id="CLU_2340100_0_0_2"/>
<dbReference type="EMBL" id="KE356561">
    <property type="protein sequence ID" value="ERG93710.1"/>
    <property type="molecule type" value="Genomic_DNA"/>
</dbReference>
<dbReference type="AlphaFoldDB" id="U1NA56"/>